<evidence type="ECO:0000313" key="5">
    <source>
        <dbReference type="Proteomes" id="UP000309215"/>
    </source>
</evidence>
<reference evidence="4 5" key="1">
    <citation type="submission" date="2019-04" db="EMBL/GenBank/DDBJ databases">
        <authorList>
            <person name="Li Y."/>
            <person name="Wang J."/>
        </authorList>
    </citation>
    <scope>NUCLEOTIDE SEQUENCE [LARGE SCALE GENOMIC DNA]</scope>
    <source>
        <strain evidence="4 5">DSM 14668</strain>
    </source>
</reference>
<accession>A0A4U1IN43</accession>
<keyword evidence="1" id="KW-0175">Coiled coil</keyword>
<sequence>MKKFGLAGAFFLAVAVPGVEVWAQDVVAAEALFRKGVEQIDAGNFIAACPAIAESQRLDPRPGTLYVLADCEAEAGHIATAVAHFEDYLRAYAGMKADQKVKHADRAKKAEAKKDALSAEVPELSIALPQGAPAGTKVSRDGTELSAAVLGMFLPIDPGEHLVMLEVPGAKPVEKRVVIERGKKATVTLELPVVEAPKPVAELPKVEPSVKPSPVAPPPEVPSGMDGKRKAGVVLASLGAAGLVAFGVTGGMAVANKSEVEAGCKNLRCNEAGYDAVLRGRTFSTVATVGLGVGVVGLGAGITMILLGGSKEKSDAAQKRALDALLIDAGPGGAYLGAKGAF</sequence>
<keyword evidence="3" id="KW-1133">Transmembrane helix</keyword>
<evidence type="ECO:0008006" key="6">
    <source>
        <dbReference type="Google" id="ProtNLM"/>
    </source>
</evidence>
<keyword evidence="3" id="KW-0812">Transmembrane</keyword>
<keyword evidence="3" id="KW-0472">Membrane</keyword>
<feature type="coiled-coil region" evidence="1">
    <location>
        <begin position="100"/>
        <end position="127"/>
    </location>
</feature>
<dbReference type="AlphaFoldDB" id="A0A4U1IN43"/>
<evidence type="ECO:0000256" key="3">
    <source>
        <dbReference type="SAM" id="Phobius"/>
    </source>
</evidence>
<feature type="transmembrane region" description="Helical" evidence="3">
    <location>
        <begin position="289"/>
        <end position="310"/>
    </location>
</feature>
<comment type="caution">
    <text evidence="4">The sequence shown here is derived from an EMBL/GenBank/DDBJ whole genome shotgun (WGS) entry which is preliminary data.</text>
</comment>
<gene>
    <name evidence="4" type="ORF">E8A74_47155</name>
</gene>
<organism evidence="4 5">
    <name type="scientific">Polyangium fumosum</name>
    <dbReference type="NCBI Taxonomy" id="889272"/>
    <lineage>
        <taxon>Bacteria</taxon>
        <taxon>Pseudomonadati</taxon>
        <taxon>Myxococcota</taxon>
        <taxon>Polyangia</taxon>
        <taxon>Polyangiales</taxon>
        <taxon>Polyangiaceae</taxon>
        <taxon>Polyangium</taxon>
    </lineage>
</organism>
<feature type="region of interest" description="Disordered" evidence="2">
    <location>
        <begin position="205"/>
        <end position="224"/>
    </location>
</feature>
<keyword evidence="5" id="KW-1185">Reference proteome</keyword>
<dbReference type="OrthoDB" id="5506976at2"/>
<dbReference type="RefSeq" id="WP_136935753.1">
    <property type="nucleotide sequence ID" value="NZ_SSMQ01000098.1"/>
</dbReference>
<evidence type="ECO:0000256" key="2">
    <source>
        <dbReference type="SAM" id="MobiDB-lite"/>
    </source>
</evidence>
<name>A0A4U1IN43_9BACT</name>
<proteinExistence type="predicted"/>
<evidence type="ECO:0000256" key="1">
    <source>
        <dbReference type="SAM" id="Coils"/>
    </source>
</evidence>
<dbReference type="Proteomes" id="UP000309215">
    <property type="component" value="Unassembled WGS sequence"/>
</dbReference>
<protein>
    <recommendedName>
        <fullName evidence="6">Tetratricopeptide repeat protein</fullName>
    </recommendedName>
</protein>
<dbReference type="EMBL" id="SSMQ01000098">
    <property type="protein sequence ID" value="TKC95262.1"/>
    <property type="molecule type" value="Genomic_DNA"/>
</dbReference>
<evidence type="ECO:0000313" key="4">
    <source>
        <dbReference type="EMBL" id="TKC95262.1"/>
    </source>
</evidence>